<evidence type="ECO:0000313" key="1">
    <source>
        <dbReference type="EMBL" id="NYE57257.1"/>
    </source>
</evidence>
<dbReference type="Proteomes" id="UP000604066">
    <property type="component" value="Unassembled WGS sequence"/>
</dbReference>
<dbReference type="EMBL" id="JACCBS010000002">
    <property type="protein sequence ID" value="NYE57257.1"/>
    <property type="molecule type" value="Genomic_DNA"/>
</dbReference>
<comment type="caution">
    <text evidence="1">The sequence shown here is derived from an EMBL/GenBank/DDBJ whole genome shotgun (WGS) entry which is preliminary data.</text>
</comment>
<reference evidence="1 2" key="1">
    <citation type="submission" date="2020-07" db="EMBL/GenBank/DDBJ databases">
        <title>Genomic Encyclopedia of Type Strains, Phase III (KMG-III): the genomes of soil and plant-associated and newly described type strains.</title>
        <authorList>
            <person name="Whitman W."/>
        </authorList>
    </citation>
    <scope>NUCLEOTIDE SEQUENCE [LARGE SCALE GENOMIC DNA]</scope>
    <source>
        <strain evidence="1 2">DSM 11255</strain>
    </source>
</reference>
<sequence length="55" mass="6467">MSEREKNPGEPEAIRCRCKKIVAQKNKEEIIIKCRFCKRRVVISVREINGISYTD</sequence>
<evidence type="ECO:0008006" key="3">
    <source>
        <dbReference type="Google" id="ProtNLM"/>
    </source>
</evidence>
<gene>
    <name evidence="1" type="ORF">HDG70_000972</name>
</gene>
<keyword evidence="2" id="KW-1185">Reference proteome</keyword>
<proteinExistence type="predicted"/>
<name>A0ABX2R7V9_9THEO</name>
<protein>
    <recommendedName>
        <fullName evidence="3">Mu-like prophage protein Com</fullName>
    </recommendedName>
</protein>
<accession>A0ABX2R7V9</accession>
<evidence type="ECO:0000313" key="2">
    <source>
        <dbReference type="Proteomes" id="UP000604066"/>
    </source>
</evidence>
<organism evidence="1 2">
    <name type="scientific">Carboxydothermus ferrireducens DSM 11255</name>
    <dbReference type="NCBI Taxonomy" id="1119529"/>
    <lineage>
        <taxon>Bacteria</taxon>
        <taxon>Bacillati</taxon>
        <taxon>Bacillota</taxon>
        <taxon>Clostridia</taxon>
        <taxon>Thermoanaerobacterales</taxon>
        <taxon>Thermoanaerobacteraceae</taxon>
        <taxon>Carboxydothermus</taxon>
    </lineage>
</organism>
<dbReference type="RefSeq" id="WP_011343292.1">
    <property type="nucleotide sequence ID" value="NZ_ATYG01000002.1"/>
</dbReference>